<dbReference type="Proteomes" id="UP000054498">
    <property type="component" value="Unassembled WGS sequence"/>
</dbReference>
<dbReference type="Pfam" id="PF00909">
    <property type="entry name" value="Ammonium_transp"/>
    <property type="match status" value="1"/>
</dbReference>
<organism evidence="10 11">
    <name type="scientific">Monoraphidium neglectum</name>
    <dbReference type="NCBI Taxonomy" id="145388"/>
    <lineage>
        <taxon>Eukaryota</taxon>
        <taxon>Viridiplantae</taxon>
        <taxon>Chlorophyta</taxon>
        <taxon>core chlorophytes</taxon>
        <taxon>Chlorophyceae</taxon>
        <taxon>CS clade</taxon>
        <taxon>Sphaeropleales</taxon>
        <taxon>Selenastraceae</taxon>
        <taxon>Monoraphidium</taxon>
    </lineage>
</organism>
<comment type="similarity">
    <text evidence="2">Belongs to the ammonia transporter channel (TC 1.A.11.2) family.</text>
</comment>
<evidence type="ECO:0000256" key="7">
    <source>
        <dbReference type="ARBA" id="ARBA00023177"/>
    </source>
</evidence>
<keyword evidence="5 8" id="KW-1133">Transmembrane helix</keyword>
<dbReference type="InterPro" id="IPR024041">
    <property type="entry name" value="NH4_transpt_AmtB-like_dom"/>
</dbReference>
<dbReference type="PANTHER" id="PTHR43029">
    <property type="entry name" value="AMMONIUM TRANSPORTER MEP2"/>
    <property type="match status" value="1"/>
</dbReference>
<protein>
    <submittedName>
        <fullName evidence="10">Ammonium transporter nrgA</fullName>
    </submittedName>
</protein>
<dbReference type="InterPro" id="IPR029020">
    <property type="entry name" value="Ammonium/urea_transptr"/>
</dbReference>
<dbReference type="GeneID" id="25730034"/>
<keyword evidence="3" id="KW-0813">Transport</keyword>
<keyword evidence="6 8" id="KW-0472">Membrane</keyword>
<dbReference type="GO" id="GO:0008519">
    <property type="term" value="F:ammonium channel activity"/>
    <property type="evidence" value="ECO:0007669"/>
    <property type="project" value="InterPro"/>
</dbReference>
<dbReference type="InterPro" id="IPR001905">
    <property type="entry name" value="Ammonium_transpt"/>
</dbReference>
<keyword evidence="7" id="KW-0924">Ammonia transport</keyword>
<feature type="transmembrane region" description="Helical" evidence="8">
    <location>
        <begin position="118"/>
        <end position="143"/>
    </location>
</feature>
<feature type="domain" description="Ammonium transporter AmtB-like" evidence="9">
    <location>
        <begin position="1"/>
        <end position="166"/>
    </location>
</feature>
<keyword evidence="4 8" id="KW-0812">Transmembrane</keyword>
<gene>
    <name evidence="10" type="ORF">MNEG_12650</name>
</gene>
<dbReference type="OrthoDB" id="534912at2759"/>
<dbReference type="AlphaFoldDB" id="A0A0D2KHM0"/>
<evidence type="ECO:0000313" key="11">
    <source>
        <dbReference type="Proteomes" id="UP000054498"/>
    </source>
</evidence>
<keyword evidence="11" id="KW-1185">Reference proteome</keyword>
<reference evidence="10 11" key="1">
    <citation type="journal article" date="2013" name="BMC Genomics">
        <title>Reconstruction of the lipid metabolism for the microalga Monoraphidium neglectum from its genome sequence reveals characteristics suitable for biofuel production.</title>
        <authorList>
            <person name="Bogen C."/>
            <person name="Al-Dilaimi A."/>
            <person name="Albersmeier A."/>
            <person name="Wichmann J."/>
            <person name="Grundmann M."/>
            <person name="Rupp O."/>
            <person name="Lauersen K.J."/>
            <person name="Blifernez-Klassen O."/>
            <person name="Kalinowski J."/>
            <person name="Goesmann A."/>
            <person name="Mussgnug J.H."/>
            <person name="Kruse O."/>
        </authorList>
    </citation>
    <scope>NUCLEOTIDE SEQUENCE [LARGE SCALE GENOMIC DNA]</scope>
    <source>
        <strain evidence="10 11">SAG 48.87</strain>
    </source>
</reference>
<dbReference type="KEGG" id="mng:MNEG_12650"/>
<evidence type="ECO:0000256" key="6">
    <source>
        <dbReference type="ARBA" id="ARBA00023136"/>
    </source>
</evidence>
<evidence type="ECO:0000259" key="9">
    <source>
        <dbReference type="Pfam" id="PF00909"/>
    </source>
</evidence>
<evidence type="ECO:0000256" key="2">
    <source>
        <dbReference type="ARBA" id="ARBA00005887"/>
    </source>
</evidence>
<dbReference type="EMBL" id="KK103574">
    <property type="protein sequence ID" value="KIY95313.1"/>
    <property type="molecule type" value="Genomic_DNA"/>
</dbReference>
<evidence type="ECO:0000256" key="1">
    <source>
        <dbReference type="ARBA" id="ARBA00004141"/>
    </source>
</evidence>
<dbReference type="Gene3D" id="1.10.3430.10">
    <property type="entry name" value="Ammonium transporter AmtB like domains"/>
    <property type="match status" value="1"/>
</dbReference>
<evidence type="ECO:0000256" key="8">
    <source>
        <dbReference type="SAM" id="Phobius"/>
    </source>
</evidence>
<name>A0A0D2KHM0_9CHLO</name>
<comment type="subcellular location">
    <subcellularLocation>
        <location evidence="1">Membrane</location>
        <topology evidence="1">Multi-pass membrane protein</topology>
    </subcellularLocation>
</comment>
<proteinExistence type="inferred from homology"/>
<sequence length="198" mass="20707">MVTWMLMDIIRGKKMRATGACVGAVIGLIAITPASGFVNPGAALLIGVIGAVVCSGAQELMEKYGRKYVDDTLDVFACHGIGGTVGMICTSLFASTAVNPAGADGAFYGNGMLLGKTLLVLVIIVPWFLVFTWGCLWVTDLILSLRVTDEEMLKGLDVSKHGERAYHLGDASNHAELVVPDAKGAPSKPSATVMAPPV</sequence>
<evidence type="ECO:0000256" key="4">
    <source>
        <dbReference type="ARBA" id="ARBA00022692"/>
    </source>
</evidence>
<dbReference type="SUPFAM" id="SSF111352">
    <property type="entry name" value="Ammonium transporter"/>
    <property type="match status" value="1"/>
</dbReference>
<dbReference type="STRING" id="145388.A0A0D2KHM0"/>
<dbReference type="RefSeq" id="XP_013894333.1">
    <property type="nucleotide sequence ID" value="XM_014038879.1"/>
</dbReference>
<feature type="transmembrane region" description="Helical" evidence="8">
    <location>
        <begin position="44"/>
        <end position="61"/>
    </location>
</feature>
<evidence type="ECO:0000256" key="5">
    <source>
        <dbReference type="ARBA" id="ARBA00022989"/>
    </source>
</evidence>
<dbReference type="PANTHER" id="PTHR43029:SF10">
    <property type="entry name" value="AMMONIUM TRANSPORTER MEP2"/>
    <property type="match status" value="1"/>
</dbReference>
<dbReference type="GO" id="GO:0005886">
    <property type="term" value="C:plasma membrane"/>
    <property type="evidence" value="ECO:0007669"/>
    <property type="project" value="TreeGrafter"/>
</dbReference>
<evidence type="ECO:0000313" key="10">
    <source>
        <dbReference type="EMBL" id="KIY95313.1"/>
    </source>
</evidence>
<accession>A0A0D2KHM0</accession>
<feature type="transmembrane region" description="Helical" evidence="8">
    <location>
        <begin position="73"/>
        <end position="98"/>
    </location>
</feature>
<evidence type="ECO:0000256" key="3">
    <source>
        <dbReference type="ARBA" id="ARBA00022448"/>
    </source>
</evidence>